<dbReference type="Proteomes" id="UP000271098">
    <property type="component" value="Unassembled WGS sequence"/>
</dbReference>
<dbReference type="WBParaSite" id="GPUH_0002071601-mRNA-1">
    <property type="protein sequence ID" value="GPUH_0002071601-mRNA-1"/>
    <property type="gene ID" value="GPUH_0002071601"/>
</dbReference>
<dbReference type="AlphaFoldDB" id="A0A183EIA0"/>
<evidence type="ECO:0000313" key="1">
    <source>
        <dbReference type="EMBL" id="VDN36580.1"/>
    </source>
</evidence>
<reference evidence="3" key="1">
    <citation type="submission" date="2016-06" db="UniProtKB">
        <authorList>
            <consortium name="WormBaseParasite"/>
        </authorList>
    </citation>
    <scope>IDENTIFICATION</scope>
</reference>
<dbReference type="EMBL" id="UYRT01090905">
    <property type="protein sequence ID" value="VDN36580.1"/>
    <property type="molecule type" value="Genomic_DNA"/>
</dbReference>
<gene>
    <name evidence="1" type="ORF">GPUH_LOCUS20692</name>
</gene>
<name>A0A183EIA0_9BILA</name>
<accession>A0A183EIA0</accession>
<protein>
    <submittedName>
        <fullName evidence="3">Conserved domain protein</fullName>
    </submittedName>
</protein>
<evidence type="ECO:0000313" key="3">
    <source>
        <dbReference type="WBParaSite" id="GPUH_0002071601-mRNA-1"/>
    </source>
</evidence>
<evidence type="ECO:0000313" key="2">
    <source>
        <dbReference type="Proteomes" id="UP000271098"/>
    </source>
</evidence>
<organism evidence="3">
    <name type="scientific">Gongylonema pulchrum</name>
    <dbReference type="NCBI Taxonomy" id="637853"/>
    <lineage>
        <taxon>Eukaryota</taxon>
        <taxon>Metazoa</taxon>
        <taxon>Ecdysozoa</taxon>
        <taxon>Nematoda</taxon>
        <taxon>Chromadorea</taxon>
        <taxon>Rhabditida</taxon>
        <taxon>Spirurina</taxon>
        <taxon>Spiruromorpha</taxon>
        <taxon>Spiruroidea</taxon>
        <taxon>Gongylonematidae</taxon>
        <taxon>Gongylonema</taxon>
    </lineage>
</organism>
<reference evidence="1 2" key="2">
    <citation type="submission" date="2018-11" db="EMBL/GenBank/DDBJ databases">
        <authorList>
            <consortium name="Pathogen Informatics"/>
        </authorList>
    </citation>
    <scope>NUCLEOTIDE SEQUENCE [LARGE SCALE GENOMIC DNA]</scope>
</reference>
<keyword evidence="2" id="KW-1185">Reference proteome</keyword>
<sequence>MLLCYKYRNIAVLTKAEEQTLATVQPKLSEAKEGAQATGSETWNYTRSGVEEIKSDEQKHVVRFTVNL</sequence>
<proteinExistence type="predicted"/>